<keyword evidence="1" id="KW-0378">Hydrolase</keyword>
<keyword evidence="2" id="KW-1185">Reference proteome</keyword>
<dbReference type="Proteomes" id="UP000308600">
    <property type="component" value="Unassembled WGS sequence"/>
</dbReference>
<accession>A0ACD3AG32</accession>
<keyword evidence="1" id="KW-0645">Protease</keyword>
<proteinExistence type="predicted"/>
<reference evidence="1 2" key="1">
    <citation type="journal article" date="2019" name="Nat. Ecol. Evol.">
        <title>Megaphylogeny resolves global patterns of mushroom evolution.</title>
        <authorList>
            <person name="Varga T."/>
            <person name="Krizsan K."/>
            <person name="Foldi C."/>
            <person name="Dima B."/>
            <person name="Sanchez-Garcia M."/>
            <person name="Sanchez-Ramirez S."/>
            <person name="Szollosi G.J."/>
            <person name="Szarkandi J.G."/>
            <person name="Papp V."/>
            <person name="Albert L."/>
            <person name="Andreopoulos W."/>
            <person name="Angelini C."/>
            <person name="Antonin V."/>
            <person name="Barry K.W."/>
            <person name="Bougher N.L."/>
            <person name="Buchanan P."/>
            <person name="Buyck B."/>
            <person name="Bense V."/>
            <person name="Catcheside P."/>
            <person name="Chovatia M."/>
            <person name="Cooper J."/>
            <person name="Damon W."/>
            <person name="Desjardin D."/>
            <person name="Finy P."/>
            <person name="Geml J."/>
            <person name="Haridas S."/>
            <person name="Hughes K."/>
            <person name="Justo A."/>
            <person name="Karasinski D."/>
            <person name="Kautmanova I."/>
            <person name="Kiss B."/>
            <person name="Kocsube S."/>
            <person name="Kotiranta H."/>
            <person name="LaButti K.M."/>
            <person name="Lechner B.E."/>
            <person name="Liimatainen K."/>
            <person name="Lipzen A."/>
            <person name="Lukacs Z."/>
            <person name="Mihaltcheva S."/>
            <person name="Morgado L.N."/>
            <person name="Niskanen T."/>
            <person name="Noordeloos M.E."/>
            <person name="Ohm R.A."/>
            <person name="Ortiz-Santana B."/>
            <person name="Ovrebo C."/>
            <person name="Racz N."/>
            <person name="Riley R."/>
            <person name="Savchenko A."/>
            <person name="Shiryaev A."/>
            <person name="Soop K."/>
            <person name="Spirin V."/>
            <person name="Szebenyi C."/>
            <person name="Tomsovsky M."/>
            <person name="Tulloss R.E."/>
            <person name="Uehling J."/>
            <person name="Grigoriev I.V."/>
            <person name="Vagvolgyi C."/>
            <person name="Papp T."/>
            <person name="Martin F.M."/>
            <person name="Miettinen O."/>
            <person name="Hibbett D.S."/>
            <person name="Nagy L.G."/>
        </authorList>
    </citation>
    <scope>NUCLEOTIDE SEQUENCE [LARGE SCALE GENOMIC DNA]</scope>
    <source>
        <strain evidence="1 2">NL-1719</strain>
    </source>
</reference>
<organism evidence="1 2">
    <name type="scientific">Pluteus cervinus</name>
    <dbReference type="NCBI Taxonomy" id="181527"/>
    <lineage>
        <taxon>Eukaryota</taxon>
        <taxon>Fungi</taxon>
        <taxon>Dikarya</taxon>
        <taxon>Basidiomycota</taxon>
        <taxon>Agaricomycotina</taxon>
        <taxon>Agaricomycetes</taxon>
        <taxon>Agaricomycetidae</taxon>
        <taxon>Agaricales</taxon>
        <taxon>Pluteineae</taxon>
        <taxon>Pluteaceae</taxon>
        <taxon>Pluteus</taxon>
    </lineage>
</organism>
<gene>
    <name evidence="1" type="ORF">BDN72DRAFT_901236</name>
</gene>
<evidence type="ECO:0000313" key="2">
    <source>
        <dbReference type="Proteomes" id="UP000308600"/>
    </source>
</evidence>
<dbReference type="EMBL" id="ML208459">
    <property type="protein sequence ID" value="TFK64848.1"/>
    <property type="molecule type" value="Genomic_DNA"/>
</dbReference>
<sequence length="891" mass="100870">MAPPPPPPPICLPFLSSKPKRRLSWTSSEFSHDTRREQLIRRPSYSASSTMGSSADNLTFVTDTEQYEDIPASDYYPDGKRGGLKRGNTMTGTKKSTVSSKWGYGWGIGKQKGKEIEAELDMAQHSRDGSAFSKDLPLYQPPQRSNSQSTQASKMSSNSKRSARTQESARTQDTQDTERTKTSHHSQGSQHSHQSQQSQQSYQSGGTNGEPPKHIPPPRSQHQRVSNDSASTLIGSALERKLNDVDSYKGKIDTGERLEELRKLMRSHSLDYYVIPTEDAHQSEYVGDSDKRREFISGFTGSSGQAIVTMQSAYLVTDSRYWLQAKEQLDPNWHLVSAGSVGGPKDWIEWLSDRAKGVKIGLDARMISYEKATTLKSKIEPHGSKLHYPPQNLVDLVWKDKPPKSKSTIFTQSVEYAGRDIKYKISKLREWLQDQPPSVVAYSKGTPQVQAGVLITALDEIAYMLNLRGSDIPYNPLFHAYLYVGLDRTIVFVDKVKIMDDVAEYLRSFDIEQREYMDVWPFLRKREWGEGKVRSLISLTKHFLTSWGLKVVLSPSSPYAVALMLTHFRVTILPSHVETMLSVKNETEIDGLRRAYMRDAVAFVRFLAWLEGKLNDGYDITEYEAGLRITEYRRKHRFFQGLAYKNISASGPNAALPHYQPRKATALMIDRNKPYLMDSGGQWIDGTCDTTRTLLFGINPKEDYCEAYTRVLQGHIAIDTAIFPEGTSGEQLDVLARKALWKDGLNYMHGTGHGFGSFLTVHEGQHSFSSRVPLKQGNVITNEPGYYAEGNFGMRIESALLVKRVKTKHSFNGNIWLGFERLTCVPIQTKLIKENMLTKEEKQWIKDHNQKCYERLAPLLKEDKRALKWLEKEAKPRIGIAKAGGIPIEWD</sequence>
<name>A0ACD3AG32_9AGAR</name>
<evidence type="ECO:0000313" key="1">
    <source>
        <dbReference type="EMBL" id="TFK64848.1"/>
    </source>
</evidence>
<keyword evidence="1" id="KW-0031">Aminopeptidase</keyword>
<protein>
    <submittedName>
        <fullName evidence="1">Aminopeptidase-P</fullName>
    </submittedName>
</protein>